<sequence length="304" mass="32575">MASVHLKRWLGAAAVVVVAAAGTTGYLYWRLDRNVQTVNLDEEIGPAAARPPATPGKTMNILVLGKDDGRSDTAMLVNVSANGERAKVISIPRDTMVPRPQCGSVRPANLVMFNSAFSTGGAACTVKTVEAMTGVRVDHFIQIDFAGFARIIDAIGGVEVELQEPIDDEKSGLSLPAGTSKLSGQQALAFVRTRYSIGDGSDLNRIKMQHRFLEALSRKLSDENWLGDPLKTYRLAEDATKSIVTDSGLGSLAKLADLAGKLHGLNPANIAYLTLPTEPYEPDPNRVQPKQPDADQLWELVGAA</sequence>
<feature type="domain" description="Cell envelope-related transcriptional attenuator" evidence="3">
    <location>
        <begin position="70"/>
        <end position="221"/>
    </location>
</feature>
<dbReference type="RefSeq" id="WP_146354067.1">
    <property type="nucleotide sequence ID" value="NZ_VOBR01000014.1"/>
</dbReference>
<dbReference type="InterPro" id="IPR050922">
    <property type="entry name" value="LytR/CpsA/Psr_CW_biosynth"/>
</dbReference>
<dbReference type="NCBIfam" id="TIGR00350">
    <property type="entry name" value="lytR_cpsA_psr"/>
    <property type="match status" value="1"/>
</dbReference>
<reference evidence="4 5" key="1">
    <citation type="submission" date="2019-07" db="EMBL/GenBank/DDBJ databases">
        <title>Lentzea xizangensis sp. nov., isolated from Qinghai-Tibetan Plateau Soils.</title>
        <authorList>
            <person name="Huang J."/>
        </authorList>
    </citation>
    <scope>NUCLEOTIDE SEQUENCE [LARGE SCALE GENOMIC DNA]</scope>
    <source>
        <strain evidence="4 5">FXJ1.1311</strain>
    </source>
</reference>
<comment type="similarity">
    <text evidence="1">Belongs to the LytR/CpsA/Psr (LCP) family.</text>
</comment>
<keyword evidence="2" id="KW-0472">Membrane</keyword>
<dbReference type="AlphaFoldDB" id="A0A563EQR6"/>
<accession>A0A563EQR6</accession>
<gene>
    <name evidence="4" type="ORF">FKR81_22305</name>
</gene>
<dbReference type="OrthoDB" id="9782542at2"/>
<dbReference type="Proteomes" id="UP000316639">
    <property type="component" value="Unassembled WGS sequence"/>
</dbReference>
<keyword evidence="5" id="KW-1185">Reference proteome</keyword>
<keyword evidence="2" id="KW-1133">Transmembrane helix</keyword>
<dbReference type="PANTHER" id="PTHR33392">
    <property type="entry name" value="POLYISOPRENYL-TEICHOIC ACID--PEPTIDOGLYCAN TEICHOIC ACID TRANSFERASE TAGU"/>
    <property type="match status" value="1"/>
</dbReference>
<evidence type="ECO:0000313" key="4">
    <source>
        <dbReference type="EMBL" id="TWP49967.1"/>
    </source>
</evidence>
<keyword evidence="2" id="KW-0812">Transmembrane</keyword>
<evidence type="ECO:0000256" key="1">
    <source>
        <dbReference type="ARBA" id="ARBA00006068"/>
    </source>
</evidence>
<comment type="caution">
    <text evidence="4">The sequence shown here is derived from an EMBL/GenBank/DDBJ whole genome shotgun (WGS) entry which is preliminary data.</text>
</comment>
<dbReference type="Pfam" id="PF03816">
    <property type="entry name" value="LytR_cpsA_psr"/>
    <property type="match status" value="1"/>
</dbReference>
<feature type="transmembrane region" description="Helical" evidence="2">
    <location>
        <begin position="9"/>
        <end position="29"/>
    </location>
</feature>
<evidence type="ECO:0000256" key="2">
    <source>
        <dbReference type="SAM" id="Phobius"/>
    </source>
</evidence>
<evidence type="ECO:0000259" key="3">
    <source>
        <dbReference type="Pfam" id="PF03816"/>
    </source>
</evidence>
<dbReference type="PANTHER" id="PTHR33392:SF6">
    <property type="entry name" value="POLYISOPRENYL-TEICHOIC ACID--PEPTIDOGLYCAN TEICHOIC ACID TRANSFERASE TAGU"/>
    <property type="match status" value="1"/>
</dbReference>
<dbReference type="EMBL" id="VOBR01000014">
    <property type="protein sequence ID" value="TWP49967.1"/>
    <property type="molecule type" value="Genomic_DNA"/>
</dbReference>
<dbReference type="InterPro" id="IPR004474">
    <property type="entry name" value="LytR_CpsA_psr"/>
</dbReference>
<protein>
    <submittedName>
        <fullName evidence="4">LytR family transcriptional regulator</fullName>
    </submittedName>
</protein>
<dbReference type="Gene3D" id="3.40.630.190">
    <property type="entry name" value="LCP protein"/>
    <property type="match status" value="1"/>
</dbReference>
<name>A0A563EQR6_9PSEU</name>
<evidence type="ECO:0000313" key="5">
    <source>
        <dbReference type="Proteomes" id="UP000316639"/>
    </source>
</evidence>
<organism evidence="4 5">
    <name type="scientific">Lentzea tibetensis</name>
    <dbReference type="NCBI Taxonomy" id="2591470"/>
    <lineage>
        <taxon>Bacteria</taxon>
        <taxon>Bacillati</taxon>
        <taxon>Actinomycetota</taxon>
        <taxon>Actinomycetes</taxon>
        <taxon>Pseudonocardiales</taxon>
        <taxon>Pseudonocardiaceae</taxon>
        <taxon>Lentzea</taxon>
    </lineage>
</organism>
<proteinExistence type="inferred from homology"/>